<dbReference type="Pfam" id="PF00359">
    <property type="entry name" value="PTS_EIIA_2"/>
    <property type="match status" value="1"/>
</dbReference>
<keyword evidence="10" id="KW-1185">Reference proteome</keyword>
<name>D1AVN6_STRM9</name>
<evidence type="ECO:0000256" key="3">
    <source>
        <dbReference type="ARBA" id="ARBA00023015"/>
    </source>
</evidence>
<dbReference type="InterPro" id="IPR036095">
    <property type="entry name" value="PTS_EIIB-like_sf"/>
</dbReference>
<sequence>MIGDRNFRILELLKQGKNNIFDISNELNISERMLRYDIGILNQFFIYYISYEIIGIKNANLKLLIEDYEEKLELIPFREYVFNSFERQMYITLDIFLENNKFKLQELSNKYDISKSTLRNVIKDINLEIEKYDLKIDLDSNRGYSIYGKESKIRLYLINKLRSLNNSKFNIYFLRLVSKKLFNYSKNIDLERSKELVRKFTEDIKLTDEAFDIVSLYVYISENRNFENHKLLECELDNKSFIQKTEEYKKISEYFVNENLNEFDITMLTDIYLGLYNEEDYIYSNYIETDDMINNIINNLNENFDKDFSKDKIFREELLHHIKPAIYRVKKNISLGDSISKEVMKEYEEVYNKTKKSLGFKWNSEEISYIAIMVKRALDRMDKNIRNEMIKVLVVCGLGYSSSKLIVENLEENFEVDVIEAIPYNKLKDYENIDKVDLIVTTLDILSKRNEIIKVNPIFKKEDIEKLEKYGLPRRNIKISESKLFEFIKENSGKKEDEIKENIRKVLRPYIYMDIEENKSRRIYDFLSSENIKLNASARNIDEALKIAVNLMVENQIVEKEYYNNIKQQIDKYGKYIQIGNMSILPHGKIDDRVKKTGFVLVTLKDEIDFFGAKIRIIIMLASKNKEEHLDAILDINKCLKKYNFEEELLKISNKEEISKFLKVMLRGEN</sequence>
<dbReference type="PANTHER" id="PTHR30185">
    <property type="entry name" value="CRYPTIC BETA-GLUCOSIDE BGL OPERON ANTITERMINATOR"/>
    <property type="match status" value="1"/>
</dbReference>
<dbReference type="PROSITE" id="PS51099">
    <property type="entry name" value="PTS_EIIB_TYPE_2"/>
    <property type="match status" value="1"/>
</dbReference>
<dbReference type="CDD" id="cd05568">
    <property type="entry name" value="PTS_IIB_bgl_like"/>
    <property type="match status" value="1"/>
</dbReference>
<dbReference type="STRING" id="519441.Smon_1351"/>
<dbReference type="SUPFAM" id="SSF52794">
    <property type="entry name" value="PTS system IIB component-like"/>
    <property type="match status" value="1"/>
</dbReference>
<evidence type="ECO:0000313" key="9">
    <source>
        <dbReference type="EMBL" id="ACZ01796.1"/>
    </source>
</evidence>
<keyword evidence="5" id="KW-0804">Transcription</keyword>
<dbReference type="InterPro" id="IPR002178">
    <property type="entry name" value="PTS_EIIA_type-2_dom"/>
</dbReference>
<reference evidence="9 10" key="1">
    <citation type="journal article" date="2009" name="Stand. Genomic Sci.">
        <title>Complete genome sequence of Streptobacillus moniliformis type strain (9901T).</title>
        <authorList>
            <person name="Nolan M."/>
            <person name="Gronow S."/>
            <person name="Lapidus A."/>
            <person name="Ivanova N."/>
            <person name="Copeland A."/>
            <person name="Lucas S."/>
            <person name="Del Rio T.G."/>
            <person name="Chen F."/>
            <person name="Tice H."/>
            <person name="Pitluck S."/>
            <person name="Cheng J.F."/>
            <person name="Sims D."/>
            <person name="Meincke L."/>
            <person name="Bruce D."/>
            <person name="Goodwin L."/>
            <person name="Brettin T."/>
            <person name="Han C."/>
            <person name="Detter J.C."/>
            <person name="Ovchinikova G."/>
            <person name="Pati A."/>
            <person name="Mavromatis K."/>
            <person name="Mikhailova N."/>
            <person name="Chen A."/>
            <person name="Palaniappan K."/>
            <person name="Land M."/>
            <person name="Hauser L."/>
            <person name="Chang Y.J."/>
            <person name="Jeffries C.D."/>
            <person name="Rohde M."/>
            <person name="Sproer C."/>
            <person name="Goker M."/>
            <person name="Bristow J."/>
            <person name="Eisen J.A."/>
            <person name="Markowitz V."/>
            <person name="Hugenholtz P."/>
            <person name="Kyrpides N.C."/>
            <person name="Klenk H.P."/>
            <person name="Chain P."/>
        </authorList>
    </citation>
    <scope>NUCLEOTIDE SEQUENCE [LARGE SCALE GENOMIC DNA]</scope>
    <source>
        <strain evidence="10">ATCC 14647 / DSM 12112 / NCTC 10651 / 9901</strain>
    </source>
</reference>
<dbReference type="GO" id="GO:0006355">
    <property type="term" value="P:regulation of DNA-templated transcription"/>
    <property type="evidence" value="ECO:0007669"/>
    <property type="project" value="InterPro"/>
</dbReference>
<accession>D1AVN6</accession>
<keyword evidence="3" id="KW-0805">Transcription regulation</keyword>
<dbReference type="EMBL" id="CP001779">
    <property type="protein sequence ID" value="ACZ01796.1"/>
    <property type="molecule type" value="Genomic_DNA"/>
</dbReference>
<dbReference type="InterPro" id="IPR016152">
    <property type="entry name" value="PTrfase/Anion_transptr"/>
</dbReference>
<dbReference type="Gene3D" id="3.40.50.2300">
    <property type="match status" value="1"/>
</dbReference>
<dbReference type="Gene3D" id="1.10.1790.10">
    <property type="entry name" value="PRD domain"/>
    <property type="match status" value="1"/>
</dbReference>
<dbReference type="OrthoDB" id="83598at2"/>
<dbReference type="Pfam" id="PF00874">
    <property type="entry name" value="PRD"/>
    <property type="match status" value="1"/>
</dbReference>
<dbReference type="PROSITE" id="PS51372">
    <property type="entry name" value="PRD_2"/>
    <property type="match status" value="1"/>
</dbReference>
<feature type="domain" description="PTS EIIA type-2" evidence="6">
    <location>
        <begin position="525"/>
        <end position="665"/>
    </location>
</feature>
<keyword evidence="4" id="KW-0010">Activator</keyword>
<dbReference type="InterPro" id="IPR011608">
    <property type="entry name" value="PRD"/>
</dbReference>
<dbReference type="KEGG" id="smf:Smon_1351"/>
<dbReference type="HOGENOM" id="CLU_013442_1_1_0"/>
<dbReference type="InterPro" id="IPR036634">
    <property type="entry name" value="PRD_sf"/>
</dbReference>
<dbReference type="GO" id="GO:0009401">
    <property type="term" value="P:phosphoenolpyruvate-dependent sugar phosphotransferase system"/>
    <property type="evidence" value="ECO:0007669"/>
    <property type="project" value="InterPro"/>
</dbReference>
<dbReference type="Gene3D" id="1.10.10.10">
    <property type="entry name" value="Winged helix-like DNA-binding domain superfamily/Winged helix DNA-binding domain"/>
    <property type="match status" value="1"/>
</dbReference>
<dbReference type="InterPro" id="IPR050661">
    <property type="entry name" value="BglG_antiterminators"/>
</dbReference>
<dbReference type="RefSeq" id="WP_012859342.1">
    <property type="nucleotide sequence ID" value="NC_013515.1"/>
</dbReference>
<evidence type="ECO:0000313" key="10">
    <source>
        <dbReference type="Proteomes" id="UP000002072"/>
    </source>
</evidence>
<dbReference type="Pfam" id="PF05043">
    <property type="entry name" value="Mga"/>
    <property type="match status" value="1"/>
</dbReference>
<dbReference type="SUPFAM" id="SSF55804">
    <property type="entry name" value="Phoshotransferase/anion transport protein"/>
    <property type="match status" value="1"/>
</dbReference>
<feature type="domain" description="PRD" evidence="8">
    <location>
        <begin position="284"/>
        <end position="384"/>
    </location>
</feature>
<dbReference type="GeneID" id="29673052"/>
<dbReference type="InterPro" id="IPR013011">
    <property type="entry name" value="PTS_EIIB_2"/>
</dbReference>
<protein>
    <submittedName>
        <fullName evidence="9">PTS modulated transcriptional regulator, MtlR family</fullName>
    </submittedName>
</protein>
<dbReference type="SUPFAM" id="SSF63520">
    <property type="entry name" value="PTS-regulatory domain, PRD"/>
    <property type="match status" value="1"/>
</dbReference>
<dbReference type="eggNOG" id="COG3711">
    <property type="taxonomic scope" value="Bacteria"/>
</dbReference>
<organism evidence="9 10">
    <name type="scientific">Streptobacillus moniliformis (strain ATCC 14647 / DSM 12112 / NCTC 10651 / 9901)</name>
    <dbReference type="NCBI Taxonomy" id="519441"/>
    <lineage>
        <taxon>Bacteria</taxon>
        <taxon>Fusobacteriati</taxon>
        <taxon>Fusobacteriota</taxon>
        <taxon>Fusobacteriia</taxon>
        <taxon>Fusobacteriales</taxon>
        <taxon>Leptotrichiaceae</taxon>
        <taxon>Streptobacillus</taxon>
    </lineage>
</organism>
<evidence type="ECO:0000259" key="8">
    <source>
        <dbReference type="PROSITE" id="PS51372"/>
    </source>
</evidence>
<evidence type="ECO:0000256" key="4">
    <source>
        <dbReference type="ARBA" id="ARBA00023159"/>
    </source>
</evidence>
<evidence type="ECO:0000256" key="2">
    <source>
        <dbReference type="ARBA" id="ARBA00022737"/>
    </source>
</evidence>
<evidence type="ECO:0000259" key="6">
    <source>
        <dbReference type="PROSITE" id="PS51094"/>
    </source>
</evidence>
<feature type="domain" description="PTS EIIB type-2" evidence="7">
    <location>
        <begin position="390"/>
        <end position="479"/>
    </location>
</feature>
<proteinExistence type="predicted"/>
<dbReference type="GO" id="GO:0008982">
    <property type="term" value="F:protein-N(PI)-phosphohistidine-sugar phosphotransferase activity"/>
    <property type="evidence" value="ECO:0007669"/>
    <property type="project" value="InterPro"/>
</dbReference>
<dbReference type="PANTHER" id="PTHR30185:SF18">
    <property type="entry name" value="TRANSCRIPTIONAL REGULATOR MTLR"/>
    <property type="match status" value="1"/>
</dbReference>
<dbReference type="AlphaFoldDB" id="D1AVN6"/>
<dbReference type="InterPro" id="IPR036388">
    <property type="entry name" value="WH-like_DNA-bd_sf"/>
</dbReference>
<evidence type="ECO:0000256" key="5">
    <source>
        <dbReference type="ARBA" id="ARBA00023163"/>
    </source>
</evidence>
<dbReference type="Gene3D" id="3.40.930.10">
    <property type="entry name" value="Mannitol-specific EII, Chain A"/>
    <property type="match status" value="1"/>
</dbReference>
<evidence type="ECO:0000259" key="7">
    <source>
        <dbReference type="PROSITE" id="PS51099"/>
    </source>
</evidence>
<dbReference type="Proteomes" id="UP000002072">
    <property type="component" value="Chromosome"/>
</dbReference>
<keyword evidence="1" id="KW-0808">Transferase</keyword>
<dbReference type="InterPro" id="IPR007737">
    <property type="entry name" value="Mga_HTH"/>
</dbReference>
<dbReference type="PROSITE" id="PS51094">
    <property type="entry name" value="PTS_EIIA_TYPE_2"/>
    <property type="match status" value="1"/>
</dbReference>
<keyword evidence="2" id="KW-0677">Repeat</keyword>
<evidence type="ECO:0000256" key="1">
    <source>
        <dbReference type="ARBA" id="ARBA00022679"/>
    </source>
</evidence>
<dbReference type="eggNOG" id="COG1762">
    <property type="taxonomic scope" value="Bacteria"/>
</dbReference>
<gene>
    <name evidence="9" type="ordered locus">Smon_1351</name>
</gene>